<organism evidence="2 3">
    <name type="scientific">Glossina palpalis gambiensis</name>
    <dbReference type="NCBI Taxonomy" id="67801"/>
    <lineage>
        <taxon>Eukaryota</taxon>
        <taxon>Metazoa</taxon>
        <taxon>Ecdysozoa</taxon>
        <taxon>Arthropoda</taxon>
        <taxon>Hexapoda</taxon>
        <taxon>Insecta</taxon>
        <taxon>Pterygota</taxon>
        <taxon>Neoptera</taxon>
        <taxon>Endopterygota</taxon>
        <taxon>Diptera</taxon>
        <taxon>Brachycera</taxon>
        <taxon>Muscomorpha</taxon>
        <taxon>Hippoboscoidea</taxon>
        <taxon>Glossinidae</taxon>
        <taxon>Glossina</taxon>
    </lineage>
</organism>
<dbReference type="AlphaFoldDB" id="A0A1B0B3N4"/>
<dbReference type="VEuPathDB" id="VectorBase:GPPI017767"/>
<reference evidence="2" key="2">
    <citation type="submission" date="2020-05" db="UniProtKB">
        <authorList>
            <consortium name="EnsemblMetazoa"/>
        </authorList>
    </citation>
    <scope>IDENTIFICATION</scope>
    <source>
        <strain evidence="2">IAEA</strain>
    </source>
</reference>
<dbReference type="EMBL" id="JXJN01007929">
    <property type="status" value="NOT_ANNOTATED_CDS"/>
    <property type="molecule type" value="Genomic_DNA"/>
</dbReference>
<keyword evidence="1" id="KW-0812">Transmembrane</keyword>
<keyword evidence="1" id="KW-1133">Transmembrane helix</keyword>
<name>A0A1B0B3N4_9MUSC</name>
<sequence>MQTRKSLHTHTHGRDYPCTSVNVATQSVEFLFATILLFLFARPLKTPLPVSRAVYFLPEHTVSSKSVWSPLMKLNFMGKFSQIIGNNLLLSIAKMAKTSTSPA</sequence>
<dbReference type="EnsemblMetazoa" id="GPPI017767-RA">
    <property type="protein sequence ID" value="GPPI017767-PA"/>
    <property type="gene ID" value="GPPI017767"/>
</dbReference>
<accession>A0A1B0B3N4</accession>
<proteinExistence type="predicted"/>
<evidence type="ECO:0000256" key="1">
    <source>
        <dbReference type="SAM" id="Phobius"/>
    </source>
</evidence>
<reference evidence="3" key="1">
    <citation type="submission" date="2015-01" db="EMBL/GenBank/DDBJ databases">
        <authorList>
            <person name="Aksoy S."/>
            <person name="Warren W."/>
            <person name="Wilson R.K."/>
        </authorList>
    </citation>
    <scope>NUCLEOTIDE SEQUENCE [LARGE SCALE GENOMIC DNA]</scope>
    <source>
        <strain evidence="3">IAEA</strain>
    </source>
</reference>
<evidence type="ECO:0000313" key="2">
    <source>
        <dbReference type="EnsemblMetazoa" id="GPPI017767-PA"/>
    </source>
</evidence>
<keyword evidence="1" id="KW-0472">Membrane</keyword>
<evidence type="ECO:0000313" key="3">
    <source>
        <dbReference type="Proteomes" id="UP000092460"/>
    </source>
</evidence>
<feature type="transmembrane region" description="Helical" evidence="1">
    <location>
        <begin position="21"/>
        <end position="41"/>
    </location>
</feature>
<protein>
    <submittedName>
        <fullName evidence="2">Uncharacterized protein</fullName>
    </submittedName>
</protein>
<dbReference type="Proteomes" id="UP000092460">
    <property type="component" value="Unassembled WGS sequence"/>
</dbReference>
<keyword evidence="3" id="KW-1185">Reference proteome</keyword>